<reference evidence="1" key="2">
    <citation type="submission" date="2024-10" db="UniProtKB">
        <authorList>
            <consortium name="EnsemblProtists"/>
        </authorList>
    </citation>
    <scope>IDENTIFICATION</scope>
</reference>
<dbReference type="Gene3D" id="1.10.630.10">
    <property type="entry name" value="Cytochrome P450"/>
    <property type="match status" value="1"/>
</dbReference>
<dbReference type="RefSeq" id="XP_005793337.1">
    <property type="nucleotide sequence ID" value="XM_005793280.1"/>
</dbReference>
<dbReference type="EnsemblProtists" id="EOD40908">
    <property type="protein sequence ID" value="EOD40908"/>
    <property type="gene ID" value="EMIHUDRAFT_439520"/>
</dbReference>
<dbReference type="AlphaFoldDB" id="A0A0D3J9J1"/>
<dbReference type="GO" id="GO:0004497">
    <property type="term" value="F:monooxygenase activity"/>
    <property type="evidence" value="ECO:0007669"/>
    <property type="project" value="InterPro"/>
</dbReference>
<protein>
    <recommendedName>
        <fullName evidence="3">Cytochrome P450</fullName>
    </recommendedName>
</protein>
<accession>A0A0D3J9J1</accession>
<dbReference type="Proteomes" id="UP000013827">
    <property type="component" value="Unassembled WGS sequence"/>
</dbReference>
<sequence length="565" mass="60796">MSGAPAEPSPAVMARDAAPSSGWLTGCCLPCVASPFLDAALLLAPVCCGLSSYLGMERTQAANHNDLALWSLQHPGRGAGCPWYCGFGCGLPIGAVFRWWTYLDGSIPLTVNVEYGLFARSNGRTPYLRREAWFGKYFGFTGKLTLADGDRMDAMLEGAMDRGEYLGPHPLTNMPSFSDGSTSFPLALPSGHCPMNTGAHATFIAMFQRYFWNAEARARLAPDNEVARRAEAELATGFAAAVSLYERAPAKFAAGWSGRDLAFIDVYLTRLVFWGMLGVDIGAAGTPEYELAMWAQDKVNLGASYFTIYDVVPSRLVSLLGLNRDKLRRLHELVQGCDALRDFAPESSTDGWVDEREGRTAQMLVDDLNGASPRRVSKEEFVAQLVPVLIMAALQGPKTLGRTIASSHFGGIRTGRLASAEEEAYPLCPPPGFAFPYGSRAKLQLVVLETLRVNLPVYETVGKLAAPLSVADYAGRGPQTFPKGCPVLLSYPSTSASSEVYGDSALTFDPTAHAGGLQERLNGFNGVGTAGRRLCPGRDLSLEMLVSMLEVFGRVQRRQAAASAA</sequence>
<dbReference type="KEGG" id="ehx:EMIHUDRAFT_439520"/>
<dbReference type="GO" id="GO:0016705">
    <property type="term" value="F:oxidoreductase activity, acting on paired donors, with incorporation or reduction of molecular oxygen"/>
    <property type="evidence" value="ECO:0007669"/>
    <property type="project" value="InterPro"/>
</dbReference>
<dbReference type="GO" id="GO:0020037">
    <property type="term" value="F:heme binding"/>
    <property type="evidence" value="ECO:0007669"/>
    <property type="project" value="InterPro"/>
</dbReference>
<dbReference type="KEGG" id="ehx:EMIHUDRAFT_444752"/>
<dbReference type="GeneID" id="17265720"/>
<dbReference type="GeneID" id="17286178"/>
<dbReference type="SUPFAM" id="SSF48264">
    <property type="entry name" value="Cytochrome P450"/>
    <property type="match status" value="1"/>
</dbReference>
<evidence type="ECO:0000313" key="2">
    <source>
        <dbReference type="Proteomes" id="UP000013827"/>
    </source>
</evidence>
<dbReference type="EnsemblProtists" id="EOD20176">
    <property type="protein sequence ID" value="EOD20176"/>
    <property type="gene ID" value="EMIHUDRAFT_444752"/>
</dbReference>
<dbReference type="PaxDb" id="2903-EOD20176"/>
<organism evidence="1 2">
    <name type="scientific">Emiliania huxleyi (strain CCMP1516)</name>
    <dbReference type="NCBI Taxonomy" id="280463"/>
    <lineage>
        <taxon>Eukaryota</taxon>
        <taxon>Haptista</taxon>
        <taxon>Haptophyta</taxon>
        <taxon>Prymnesiophyceae</taxon>
        <taxon>Isochrysidales</taxon>
        <taxon>Noelaerhabdaceae</taxon>
        <taxon>Emiliania</taxon>
    </lineage>
</organism>
<dbReference type="RefSeq" id="XP_005772605.1">
    <property type="nucleotide sequence ID" value="XM_005772548.1"/>
</dbReference>
<reference evidence="2" key="1">
    <citation type="journal article" date="2013" name="Nature">
        <title>Pan genome of the phytoplankton Emiliania underpins its global distribution.</title>
        <authorList>
            <person name="Read B.A."/>
            <person name="Kegel J."/>
            <person name="Klute M.J."/>
            <person name="Kuo A."/>
            <person name="Lefebvre S.C."/>
            <person name="Maumus F."/>
            <person name="Mayer C."/>
            <person name="Miller J."/>
            <person name="Monier A."/>
            <person name="Salamov A."/>
            <person name="Young J."/>
            <person name="Aguilar M."/>
            <person name="Claverie J.M."/>
            <person name="Frickenhaus S."/>
            <person name="Gonzalez K."/>
            <person name="Herman E.K."/>
            <person name="Lin Y.C."/>
            <person name="Napier J."/>
            <person name="Ogata H."/>
            <person name="Sarno A.F."/>
            <person name="Shmutz J."/>
            <person name="Schroeder D."/>
            <person name="de Vargas C."/>
            <person name="Verret F."/>
            <person name="von Dassow P."/>
            <person name="Valentin K."/>
            <person name="Van de Peer Y."/>
            <person name="Wheeler G."/>
            <person name="Dacks J.B."/>
            <person name="Delwiche C.F."/>
            <person name="Dyhrman S.T."/>
            <person name="Glockner G."/>
            <person name="John U."/>
            <person name="Richards T."/>
            <person name="Worden A.Z."/>
            <person name="Zhang X."/>
            <person name="Grigoriev I.V."/>
            <person name="Allen A.E."/>
            <person name="Bidle K."/>
            <person name="Borodovsky M."/>
            <person name="Bowler C."/>
            <person name="Brownlee C."/>
            <person name="Cock J.M."/>
            <person name="Elias M."/>
            <person name="Gladyshev V.N."/>
            <person name="Groth M."/>
            <person name="Guda C."/>
            <person name="Hadaegh A."/>
            <person name="Iglesias-Rodriguez M.D."/>
            <person name="Jenkins J."/>
            <person name="Jones B.M."/>
            <person name="Lawson T."/>
            <person name="Leese F."/>
            <person name="Lindquist E."/>
            <person name="Lobanov A."/>
            <person name="Lomsadze A."/>
            <person name="Malik S.B."/>
            <person name="Marsh M.E."/>
            <person name="Mackinder L."/>
            <person name="Mock T."/>
            <person name="Mueller-Roeber B."/>
            <person name="Pagarete A."/>
            <person name="Parker M."/>
            <person name="Probert I."/>
            <person name="Quesneville H."/>
            <person name="Raines C."/>
            <person name="Rensing S.A."/>
            <person name="Riano-Pachon D.M."/>
            <person name="Richier S."/>
            <person name="Rokitta S."/>
            <person name="Shiraiwa Y."/>
            <person name="Soanes D.M."/>
            <person name="van der Giezen M."/>
            <person name="Wahlund T.M."/>
            <person name="Williams B."/>
            <person name="Wilson W."/>
            <person name="Wolfe G."/>
            <person name="Wurch L.L."/>
        </authorList>
    </citation>
    <scope>NUCLEOTIDE SEQUENCE</scope>
</reference>
<evidence type="ECO:0000313" key="1">
    <source>
        <dbReference type="EnsemblProtists" id="EOD20176"/>
    </source>
</evidence>
<proteinExistence type="predicted"/>
<name>A0A0D3J9J1_EMIH1</name>
<evidence type="ECO:0008006" key="3">
    <source>
        <dbReference type="Google" id="ProtNLM"/>
    </source>
</evidence>
<dbReference type="GO" id="GO:0005506">
    <property type="term" value="F:iron ion binding"/>
    <property type="evidence" value="ECO:0007669"/>
    <property type="project" value="InterPro"/>
</dbReference>
<dbReference type="InterPro" id="IPR036396">
    <property type="entry name" value="Cyt_P450_sf"/>
</dbReference>
<keyword evidence="2" id="KW-1185">Reference proteome</keyword>
<dbReference type="HOGENOM" id="CLU_494721_0_0_1"/>